<reference evidence="1 2" key="1">
    <citation type="submission" date="2016-03" db="EMBL/GenBank/DDBJ databases">
        <title>Whole genome sequencing of Grifola frondosa 9006-11.</title>
        <authorList>
            <person name="Min B."/>
            <person name="Park H."/>
            <person name="Kim J.-G."/>
            <person name="Cho H."/>
            <person name="Oh Y.-L."/>
            <person name="Kong W.-S."/>
            <person name="Choi I.-G."/>
        </authorList>
    </citation>
    <scope>NUCLEOTIDE SEQUENCE [LARGE SCALE GENOMIC DNA]</scope>
    <source>
        <strain evidence="1 2">9006-11</strain>
    </source>
</reference>
<dbReference type="Proteomes" id="UP000092993">
    <property type="component" value="Unassembled WGS sequence"/>
</dbReference>
<name>A0A1C7LYV9_GRIFR</name>
<proteinExistence type="predicted"/>
<comment type="caution">
    <text evidence="1">The sequence shown here is derived from an EMBL/GenBank/DDBJ whole genome shotgun (WGS) entry which is preliminary data.</text>
</comment>
<accession>A0A1C7LYV9</accession>
<protein>
    <submittedName>
        <fullName evidence="1">Uncharacterized protein</fullName>
    </submittedName>
</protein>
<dbReference type="AlphaFoldDB" id="A0A1C7LYV9"/>
<sequence>MLVFQNVLRMPVVILKALTVHALIIYACAQSFWCSQTTALSVIQPAQCVVLSAFDFPKQVAIADCKCRHRQVASAASESSLHIMLRYQLRYHDSYWNLNHNTDDLTNALFCCTAAEPHRTSAKYCSAANMSPKV</sequence>
<organism evidence="1 2">
    <name type="scientific">Grifola frondosa</name>
    <name type="common">Maitake</name>
    <name type="synonym">Polyporus frondosus</name>
    <dbReference type="NCBI Taxonomy" id="5627"/>
    <lineage>
        <taxon>Eukaryota</taxon>
        <taxon>Fungi</taxon>
        <taxon>Dikarya</taxon>
        <taxon>Basidiomycota</taxon>
        <taxon>Agaricomycotina</taxon>
        <taxon>Agaricomycetes</taxon>
        <taxon>Polyporales</taxon>
        <taxon>Grifolaceae</taxon>
        <taxon>Grifola</taxon>
    </lineage>
</organism>
<dbReference type="EMBL" id="LUGG01000015">
    <property type="protein sequence ID" value="OBZ69890.1"/>
    <property type="molecule type" value="Genomic_DNA"/>
</dbReference>
<evidence type="ECO:0000313" key="2">
    <source>
        <dbReference type="Proteomes" id="UP000092993"/>
    </source>
</evidence>
<keyword evidence="2" id="KW-1185">Reference proteome</keyword>
<gene>
    <name evidence="1" type="ORF">A0H81_10237</name>
</gene>
<evidence type="ECO:0000313" key="1">
    <source>
        <dbReference type="EMBL" id="OBZ69890.1"/>
    </source>
</evidence>